<keyword evidence="8" id="KW-1133">Transmembrane helix</keyword>
<dbReference type="EMBL" id="JARIHO010000047">
    <property type="protein sequence ID" value="KAJ7323280.1"/>
    <property type="molecule type" value="Genomic_DNA"/>
</dbReference>
<evidence type="ECO:0000256" key="9">
    <source>
        <dbReference type="ARBA" id="ARBA00023002"/>
    </source>
</evidence>
<evidence type="ECO:0000313" key="14">
    <source>
        <dbReference type="EMBL" id="KAJ7323280.1"/>
    </source>
</evidence>
<keyword evidence="11" id="KW-0503">Monooxygenase</keyword>
<reference evidence="14" key="1">
    <citation type="submission" date="2023-03" db="EMBL/GenBank/DDBJ databases">
        <title>Massive genome expansion in bonnet fungi (Mycena s.s.) driven by repeated elements and novel gene families across ecological guilds.</title>
        <authorList>
            <consortium name="Lawrence Berkeley National Laboratory"/>
            <person name="Harder C.B."/>
            <person name="Miyauchi S."/>
            <person name="Viragh M."/>
            <person name="Kuo A."/>
            <person name="Thoen E."/>
            <person name="Andreopoulos B."/>
            <person name="Lu D."/>
            <person name="Skrede I."/>
            <person name="Drula E."/>
            <person name="Henrissat B."/>
            <person name="Morin E."/>
            <person name="Kohler A."/>
            <person name="Barry K."/>
            <person name="LaButti K."/>
            <person name="Morin E."/>
            <person name="Salamov A."/>
            <person name="Lipzen A."/>
            <person name="Mereny Z."/>
            <person name="Hegedus B."/>
            <person name="Baldrian P."/>
            <person name="Stursova M."/>
            <person name="Weitz H."/>
            <person name="Taylor A."/>
            <person name="Grigoriev I.V."/>
            <person name="Nagy L.G."/>
            <person name="Martin F."/>
            <person name="Kauserud H."/>
        </authorList>
    </citation>
    <scope>NUCLEOTIDE SEQUENCE</scope>
    <source>
        <strain evidence="14">CBHHK002</strain>
    </source>
</reference>
<evidence type="ECO:0000256" key="1">
    <source>
        <dbReference type="ARBA" id="ARBA00001971"/>
    </source>
</evidence>
<keyword evidence="10 13" id="KW-0408">Iron</keyword>
<accession>A0AAD6ZHT9</accession>
<protein>
    <submittedName>
        <fullName evidence="14">Cytochrome P450</fullName>
    </submittedName>
</protein>
<dbReference type="Gene3D" id="1.10.630.10">
    <property type="entry name" value="Cytochrome P450"/>
    <property type="match status" value="1"/>
</dbReference>
<comment type="similarity">
    <text evidence="4">Belongs to the cytochrome P450 family.</text>
</comment>
<dbReference type="PANTHER" id="PTHR24305:SF166">
    <property type="entry name" value="CYTOCHROME P450 12A4, MITOCHONDRIAL-RELATED"/>
    <property type="match status" value="1"/>
</dbReference>
<sequence length="534" mass="59732">MDPSLLVPLFATLLCYFLFRLGRMVYNELTSPIRHFPGPKNNSWIVGNFFDMADEAPVTTKWREEFGPHFQFRGLLNKRKLYTSDTKAINHIVTNTNLYGKGPVAVRGIQTLLGNGILSVEGDPHKKQASNPAFGTAQIRRLTELFVEQSLQLRDVWSREITKSAATGDRKDSARIEITAWVRRVTLDMIGHAGFNYQFNALEPQGKPSELNQAFTELFHSPNARIALAFRSAQAMFPFLRFLPLPGQKVVKNAKAKMYDIGHELLLDGKAAVKAAGGDKDFSSRRDLFSLLLKANMAADVPGKSRLSDEEVIALSGRLFRTSTAITWALYALSQNQSAQNKLRAELMTVSTDHPTMEELSALPYLENVVRETLRVHTPLVSVTRMAMVDDILPLSIPYTDPTGVVHDSIPITKGQEIYLPLLAVNTDKSLWGEDATEFKPERWDHLPEAVKAIPSVWSHLMTFFAGPHNCIGFRFSVAEQKALLFTLIRAFEFELAIPASEIGSTGTLQRPFLLADRKKGDQMPMIVKSCSRV</sequence>
<dbReference type="GO" id="GO:0016705">
    <property type="term" value="F:oxidoreductase activity, acting on paired donors, with incorporation or reduction of molecular oxygen"/>
    <property type="evidence" value="ECO:0007669"/>
    <property type="project" value="InterPro"/>
</dbReference>
<organism evidence="14 15">
    <name type="scientific">Mycena albidolilacea</name>
    <dbReference type="NCBI Taxonomy" id="1033008"/>
    <lineage>
        <taxon>Eukaryota</taxon>
        <taxon>Fungi</taxon>
        <taxon>Dikarya</taxon>
        <taxon>Basidiomycota</taxon>
        <taxon>Agaricomycotina</taxon>
        <taxon>Agaricomycetes</taxon>
        <taxon>Agaricomycetidae</taxon>
        <taxon>Agaricales</taxon>
        <taxon>Marasmiineae</taxon>
        <taxon>Mycenaceae</taxon>
        <taxon>Mycena</taxon>
    </lineage>
</organism>
<evidence type="ECO:0000256" key="4">
    <source>
        <dbReference type="ARBA" id="ARBA00010617"/>
    </source>
</evidence>
<feature type="binding site" description="axial binding residue" evidence="13">
    <location>
        <position position="471"/>
    </location>
    <ligand>
        <name>heme</name>
        <dbReference type="ChEBI" id="CHEBI:30413"/>
    </ligand>
    <ligandPart>
        <name>Fe</name>
        <dbReference type="ChEBI" id="CHEBI:18248"/>
    </ligandPart>
</feature>
<keyword evidence="15" id="KW-1185">Reference proteome</keyword>
<gene>
    <name evidence="14" type="ORF">DFH08DRAFT_887833</name>
</gene>
<keyword evidence="5 13" id="KW-0349">Heme</keyword>
<evidence type="ECO:0000256" key="6">
    <source>
        <dbReference type="ARBA" id="ARBA00022692"/>
    </source>
</evidence>
<evidence type="ECO:0000256" key="5">
    <source>
        <dbReference type="ARBA" id="ARBA00022617"/>
    </source>
</evidence>
<evidence type="ECO:0000256" key="11">
    <source>
        <dbReference type="ARBA" id="ARBA00023033"/>
    </source>
</evidence>
<evidence type="ECO:0000256" key="7">
    <source>
        <dbReference type="ARBA" id="ARBA00022723"/>
    </source>
</evidence>
<dbReference type="InterPro" id="IPR036396">
    <property type="entry name" value="Cyt_P450_sf"/>
</dbReference>
<proteinExistence type="inferred from homology"/>
<comment type="subcellular location">
    <subcellularLocation>
        <location evidence="2">Membrane</location>
    </subcellularLocation>
</comment>
<comment type="caution">
    <text evidence="14">The sequence shown here is derived from an EMBL/GenBank/DDBJ whole genome shotgun (WGS) entry which is preliminary data.</text>
</comment>
<keyword evidence="9" id="KW-0560">Oxidoreductase</keyword>
<dbReference type="GO" id="GO:0005506">
    <property type="term" value="F:iron ion binding"/>
    <property type="evidence" value="ECO:0007669"/>
    <property type="project" value="InterPro"/>
</dbReference>
<dbReference type="GO" id="GO:0020037">
    <property type="term" value="F:heme binding"/>
    <property type="evidence" value="ECO:0007669"/>
    <property type="project" value="InterPro"/>
</dbReference>
<dbReference type="AlphaFoldDB" id="A0AAD6ZHT9"/>
<comment type="pathway">
    <text evidence="3">Secondary metabolite biosynthesis; terpenoid biosynthesis.</text>
</comment>
<keyword evidence="12" id="KW-0472">Membrane</keyword>
<comment type="cofactor">
    <cofactor evidence="1 13">
        <name>heme</name>
        <dbReference type="ChEBI" id="CHEBI:30413"/>
    </cofactor>
</comment>
<evidence type="ECO:0000256" key="13">
    <source>
        <dbReference type="PIRSR" id="PIRSR602403-1"/>
    </source>
</evidence>
<dbReference type="Pfam" id="PF00067">
    <property type="entry name" value="p450"/>
    <property type="match status" value="1"/>
</dbReference>
<dbReference type="PANTHER" id="PTHR24305">
    <property type="entry name" value="CYTOCHROME P450"/>
    <property type="match status" value="1"/>
</dbReference>
<evidence type="ECO:0000313" key="15">
    <source>
        <dbReference type="Proteomes" id="UP001218218"/>
    </source>
</evidence>
<dbReference type="InterPro" id="IPR001128">
    <property type="entry name" value="Cyt_P450"/>
</dbReference>
<keyword evidence="7 13" id="KW-0479">Metal-binding</keyword>
<evidence type="ECO:0000256" key="2">
    <source>
        <dbReference type="ARBA" id="ARBA00004370"/>
    </source>
</evidence>
<evidence type="ECO:0000256" key="3">
    <source>
        <dbReference type="ARBA" id="ARBA00004721"/>
    </source>
</evidence>
<dbReference type="PRINTS" id="PR00465">
    <property type="entry name" value="EP450IV"/>
</dbReference>
<keyword evidence="6" id="KW-0812">Transmembrane</keyword>
<dbReference type="GO" id="GO:0004497">
    <property type="term" value="F:monooxygenase activity"/>
    <property type="evidence" value="ECO:0007669"/>
    <property type="project" value="UniProtKB-KW"/>
</dbReference>
<evidence type="ECO:0000256" key="10">
    <source>
        <dbReference type="ARBA" id="ARBA00023004"/>
    </source>
</evidence>
<name>A0AAD6ZHT9_9AGAR</name>
<dbReference type="InterPro" id="IPR050121">
    <property type="entry name" value="Cytochrome_P450_monoxygenase"/>
</dbReference>
<dbReference type="GO" id="GO:0016020">
    <property type="term" value="C:membrane"/>
    <property type="evidence" value="ECO:0007669"/>
    <property type="project" value="UniProtKB-SubCell"/>
</dbReference>
<evidence type="ECO:0000256" key="12">
    <source>
        <dbReference type="ARBA" id="ARBA00023136"/>
    </source>
</evidence>
<dbReference type="InterPro" id="IPR002403">
    <property type="entry name" value="Cyt_P450_E_grp-IV"/>
</dbReference>
<dbReference type="Proteomes" id="UP001218218">
    <property type="component" value="Unassembled WGS sequence"/>
</dbReference>
<dbReference type="SUPFAM" id="SSF48264">
    <property type="entry name" value="Cytochrome P450"/>
    <property type="match status" value="1"/>
</dbReference>
<evidence type="ECO:0000256" key="8">
    <source>
        <dbReference type="ARBA" id="ARBA00022989"/>
    </source>
</evidence>